<evidence type="ECO:0000256" key="4">
    <source>
        <dbReference type="ARBA" id="ARBA00022759"/>
    </source>
</evidence>
<name>A0A4R4K127_9BACT</name>
<evidence type="ECO:0000256" key="3">
    <source>
        <dbReference type="ARBA" id="ARBA00022722"/>
    </source>
</evidence>
<evidence type="ECO:0000256" key="2">
    <source>
        <dbReference type="ARBA" id="ARBA00022490"/>
    </source>
</evidence>
<dbReference type="GO" id="GO:0043737">
    <property type="term" value="F:deoxyribonuclease V activity"/>
    <property type="evidence" value="ECO:0007669"/>
    <property type="project" value="TreeGrafter"/>
</dbReference>
<gene>
    <name evidence="6" type="ORF">EZE20_21400</name>
</gene>
<dbReference type="GO" id="GO:0016891">
    <property type="term" value="F:RNA endonuclease activity producing 5'-phosphomonoesters, hydrolytic mechanism"/>
    <property type="evidence" value="ECO:0007669"/>
    <property type="project" value="TreeGrafter"/>
</dbReference>
<dbReference type="PANTHER" id="PTHR28511:SF1">
    <property type="entry name" value="ENDONUCLEASE V"/>
    <property type="match status" value="1"/>
</dbReference>
<comment type="subcellular location">
    <subcellularLocation>
        <location evidence="1">Cytoplasm</location>
    </subcellularLocation>
</comment>
<dbReference type="AlphaFoldDB" id="A0A4R4K127"/>
<evidence type="ECO:0000256" key="5">
    <source>
        <dbReference type="ARBA" id="ARBA00022801"/>
    </source>
</evidence>
<proteinExistence type="predicted"/>
<dbReference type="Proteomes" id="UP000295706">
    <property type="component" value="Unassembled WGS sequence"/>
</dbReference>
<evidence type="ECO:0008006" key="8">
    <source>
        <dbReference type="Google" id="ProtNLM"/>
    </source>
</evidence>
<sequence length="106" mass="11949">MARFFLGKSVLVGKFADPAPERGSWEPMIHRGETIGAALRTKNKVNPVFISPGHLIDLSTSVALTLQCYTGYRLPEPTRQAHLFVNELRRKYKIAQTDFPTTLFES</sequence>
<keyword evidence="4" id="KW-0255">Endonuclease</keyword>
<keyword evidence="7" id="KW-1185">Reference proteome</keyword>
<dbReference type="OrthoDB" id="9790916at2"/>
<dbReference type="EMBL" id="SMJU01000018">
    <property type="protein sequence ID" value="TDB60031.1"/>
    <property type="molecule type" value="Genomic_DNA"/>
</dbReference>
<keyword evidence="5" id="KW-0378">Hydrolase</keyword>
<evidence type="ECO:0000256" key="1">
    <source>
        <dbReference type="ARBA" id="ARBA00004496"/>
    </source>
</evidence>
<evidence type="ECO:0000313" key="6">
    <source>
        <dbReference type="EMBL" id="TDB60031.1"/>
    </source>
</evidence>
<protein>
    <recommendedName>
        <fullName evidence="8">Endonuclease V</fullName>
    </recommendedName>
</protein>
<evidence type="ECO:0000313" key="7">
    <source>
        <dbReference type="Proteomes" id="UP000295706"/>
    </source>
</evidence>
<reference evidence="6 7" key="1">
    <citation type="submission" date="2019-02" db="EMBL/GenBank/DDBJ databases">
        <title>Arundinibacter roseus gen. nov., sp. nov., a new member of the family Cytophagaceae.</title>
        <authorList>
            <person name="Szuroczki S."/>
            <person name="Khayer B."/>
            <person name="Sproer C."/>
            <person name="Toumi M."/>
            <person name="Szabo A."/>
            <person name="Felfoldi T."/>
            <person name="Schumann P."/>
            <person name="Toth E."/>
        </authorList>
    </citation>
    <scope>NUCLEOTIDE SEQUENCE [LARGE SCALE GENOMIC DNA]</scope>
    <source>
        <strain evidence="6 7">DMA-k-7a</strain>
    </source>
</reference>
<dbReference type="Gene3D" id="3.30.2170.10">
    <property type="entry name" value="archaeoglobus fulgidus dsm 4304 superfamily"/>
    <property type="match status" value="1"/>
</dbReference>
<keyword evidence="2" id="KW-0963">Cytoplasm</keyword>
<dbReference type="GO" id="GO:0003727">
    <property type="term" value="F:single-stranded RNA binding"/>
    <property type="evidence" value="ECO:0007669"/>
    <property type="project" value="TreeGrafter"/>
</dbReference>
<comment type="caution">
    <text evidence="6">The sequence shown here is derived from an EMBL/GenBank/DDBJ whole genome shotgun (WGS) entry which is preliminary data.</text>
</comment>
<keyword evidence="3" id="KW-0540">Nuclease</keyword>
<dbReference type="InterPro" id="IPR007581">
    <property type="entry name" value="Endonuclease-V"/>
</dbReference>
<accession>A0A4R4K127</accession>
<dbReference type="GO" id="GO:0006281">
    <property type="term" value="P:DNA repair"/>
    <property type="evidence" value="ECO:0007669"/>
    <property type="project" value="InterPro"/>
</dbReference>
<dbReference type="Pfam" id="PF04493">
    <property type="entry name" value="Endonuclease_5"/>
    <property type="match status" value="1"/>
</dbReference>
<dbReference type="RefSeq" id="WP_132121592.1">
    <property type="nucleotide sequence ID" value="NZ_SMJU01000018.1"/>
</dbReference>
<dbReference type="GO" id="GO:0005737">
    <property type="term" value="C:cytoplasm"/>
    <property type="evidence" value="ECO:0007669"/>
    <property type="project" value="UniProtKB-SubCell"/>
</dbReference>
<dbReference type="PANTHER" id="PTHR28511">
    <property type="entry name" value="ENDONUCLEASE V"/>
    <property type="match status" value="1"/>
</dbReference>
<organism evidence="6 7">
    <name type="scientific">Arundinibacter roseus</name>
    <dbReference type="NCBI Taxonomy" id="2070510"/>
    <lineage>
        <taxon>Bacteria</taxon>
        <taxon>Pseudomonadati</taxon>
        <taxon>Bacteroidota</taxon>
        <taxon>Cytophagia</taxon>
        <taxon>Cytophagales</taxon>
        <taxon>Spirosomataceae</taxon>
        <taxon>Arundinibacter</taxon>
    </lineage>
</organism>